<evidence type="ECO:0000313" key="2">
    <source>
        <dbReference type="Proteomes" id="UP000289238"/>
    </source>
</evidence>
<comment type="caution">
    <text evidence="1">The sequence shown here is derived from an EMBL/GenBank/DDBJ whole genome shotgun (WGS) entry which is preliminary data.</text>
</comment>
<protein>
    <submittedName>
        <fullName evidence="1">Uncharacterized protein</fullName>
    </submittedName>
</protein>
<reference evidence="1 2" key="1">
    <citation type="submission" date="2018-07" db="EMBL/GenBank/DDBJ databases">
        <title>Leeuwenhoekiella genomics.</title>
        <authorList>
            <person name="Tahon G."/>
            <person name="Willems A."/>
        </authorList>
    </citation>
    <scope>NUCLEOTIDE SEQUENCE [LARGE SCALE GENOMIC DNA]</scope>
    <source>
        <strain evidence="1 2">LMG 22550</strain>
    </source>
</reference>
<accession>A0A4Q0PCX0</accession>
<evidence type="ECO:0000313" key="1">
    <source>
        <dbReference type="EMBL" id="RXG23869.1"/>
    </source>
</evidence>
<dbReference type="AlphaFoldDB" id="A0A4Q0PCX0"/>
<sequence length="217" mass="26015">MEKVNYIVQLNEVFKRFNEEPKIKQGHITLYIAFFQKWNREYFRKIISINSQEIRKWAKIRSKTTYHSHLRDLVNLGFLEYYPSTTPKAASRIKMVLFCAKYDTTSGTSSVQKMDTTPSKEVQKLIPSLKQINTNINKLAEPIFQKDIIEFFEENKWPEIEAKKFYIYIKSKKWKIDNWKKIAQIYAKNAFKLNEPERRSPFFGYVQNMERRSEGDN</sequence>
<organism evidence="1 2">
    <name type="scientific">Leeuwenhoekiella aequorea</name>
    <dbReference type="NCBI Taxonomy" id="283736"/>
    <lineage>
        <taxon>Bacteria</taxon>
        <taxon>Pseudomonadati</taxon>
        <taxon>Bacteroidota</taxon>
        <taxon>Flavobacteriia</taxon>
        <taxon>Flavobacteriales</taxon>
        <taxon>Flavobacteriaceae</taxon>
        <taxon>Leeuwenhoekiella</taxon>
    </lineage>
</organism>
<name>A0A4Q0PCX0_9FLAO</name>
<keyword evidence="2" id="KW-1185">Reference proteome</keyword>
<dbReference type="RefSeq" id="WP_128757366.1">
    <property type="nucleotide sequence ID" value="NZ_QOVM01000002.1"/>
</dbReference>
<proteinExistence type="predicted"/>
<dbReference type="EMBL" id="QOVM01000002">
    <property type="protein sequence ID" value="RXG23869.1"/>
    <property type="molecule type" value="Genomic_DNA"/>
</dbReference>
<gene>
    <name evidence="1" type="ORF">DSM00_1486</name>
</gene>
<dbReference type="Proteomes" id="UP000289238">
    <property type="component" value="Unassembled WGS sequence"/>
</dbReference>
<dbReference type="OrthoDB" id="1442826at2"/>